<dbReference type="PANTHER" id="PTHR32308:SF10">
    <property type="entry name" value="CITRATE LYASE SUBUNIT BETA"/>
    <property type="match status" value="1"/>
</dbReference>
<keyword evidence="6" id="KW-1185">Reference proteome</keyword>
<keyword evidence="5" id="KW-0456">Lyase</keyword>
<reference evidence="6" key="1">
    <citation type="journal article" date="2019" name="Int. J. Syst. Evol. Microbiol.">
        <title>The Global Catalogue of Microorganisms (GCM) 10K type strain sequencing project: providing services to taxonomists for standard genome sequencing and annotation.</title>
        <authorList>
            <consortium name="The Broad Institute Genomics Platform"/>
            <consortium name="The Broad Institute Genome Sequencing Center for Infectious Disease"/>
            <person name="Wu L."/>
            <person name="Ma J."/>
        </authorList>
    </citation>
    <scope>NUCLEOTIDE SEQUENCE [LARGE SCALE GENOMIC DNA]</scope>
    <source>
        <strain evidence="6">CCM 7043</strain>
    </source>
</reference>
<evidence type="ECO:0000313" key="6">
    <source>
        <dbReference type="Proteomes" id="UP001597114"/>
    </source>
</evidence>
<gene>
    <name evidence="5" type="ORF">ACFSJD_44650</name>
</gene>
<keyword evidence="3" id="KW-0460">Magnesium</keyword>
<dbReference type="Gene3D" id="3.20.20.60">
    <property type="entry name" value="Phosphoenolpyruvate-binding domains"/>
    <property type="match status" value="1"/>
</dbReference>
<evidence type="ECO:0000313" key="5">
    <source>
        <dbReference type="EMBL" id="MFD1524638.1"/>
    </source>
</evidence>
<dbReference type="InterPro" id="IPR005000">
    <property type="entry name" value="Aldolase/citrate-lyase_domain"/>
</dbReference>
<comment type="cofactor">
    <cofactor evidence="1">
        <name>Mg(2+)</name>
        <dbReference type="ChEBI" id="CHEBI:18420"/>
    </cofactor>
</comment>
<comment type="caution">
    <text evidence="5">The sequence shown here is derived from an EMBL/GenBank/DDBJ whole genome shotgun (WGS) entry which is preliminary data.</text>
</comment>
<dbReference type="Pfam" id="PF03328">
    <property type="entry name" value="HpcH_HpaI"/>
    <property type="match status" value="1"/>
</dbReference>
<protein>
    <submittedName>
        <fullName evidence="5">HpcH/HpaI aldolase/citrate lyase family protein</fullName>
    </submittedName>
</protein>
<dbReference type="SUPFAM" id="SSF51621">
    <property type="entry name" value="Phosphoenolpyruvate/pyruvate domain"/>
    <property type="match status" value="1"/>
</dbReference>
<dbReference type="Proteomes" id="UP001597114">
    <property type="component" value="Unassembled WGS sequence"/>
</dbReference>
<evidence type="ECO:0000256" key="3">
    <source>
        <dbReference type="ARBA" id="ARBA00022842"/>
    </source>
</evidence>
<organism evidence="5 6">
    <name type="scientific">Pseudonocardia yunnanensis</name>
    <dbReference type="NCBI Taxonomy" id="58107"/>
    <lineage>
        <taxon>Bacteria</taxon>
        <taxon>Bacillati</taxon>
        <taxon>Actinomycetota</taxon>
        <taxon>Actinomycetes</taxon>
        <taxon>Pseudonocardiales</taxon>
        <taxon>Pseudonocardiaceae</taxon>
        <taxon>Pseudonocardia</taxon>
    </lineage>
</organism>
<dbReference type="PIRSF" id="PIRSF015582">
    <property type="entry name" value="Cit_lyase_B"/>
    <property type="match status" value="1"/>
</dbReference>
<feature type="domain" description="HpcH/HpaI aldolase/citrate lyase" evidence="4">
    <location>
        <begin position="10"/>
        <end position="214"/>
    </location>
</feature>
<dbReference type="InterPro" id="IPR011206">
    <property type="entry name" value="Citrate_lyase_beta/mcl1/mcl2"/>
</dbReference>
<dbReference type="GO" id="GO:0016829">
    <property type="term" value="F:lyase activity"/>
    <property type="evidence" value="ECO:0007669"/>
    <property type="project" value="UniProtKB-KW"/>
</dbReference>
<dbReference type="InterPro" id="IPR015813">
    <property type="entry name" value="Pyrv/PenolPyrv_kinase-like_dom"/>
</dbReference>
<dbReference type="RefSeq" id="WP_344723432.1">
    <property type="nucleotide sequence ID" value="NZ_BAAAUS010000020.1"/>
</dbReference>
<sequence>MNRIGGVDARTWLLVPGDRPHEFSTTEGAEADALVLDLSYTVAPESVDLARSAVAEHLSTGGSAWVQVNGPGTDLCRGDVRAVARSSGLRGIVLPRTESAEQVRDVKAQLRAGVMIVALVETSAGIENARAIAAAYGTLRLAFGSTDLERELGIMGEAAALLYARSRLVIASRAAGLPGPIDGPTVDPDDMVRLGEDLRHSAGLGFTGKLCLHPQQVRMTNSAFAPAQNMLAWARRVLAASRASPASAVRVDGEIVDWWHIDAARYLVARAALFDPTEARPEGSVVRPLRTCPRRDEVRP</sequence>
<dbReference type="PANTHER" id="PTHR32308">
    <property type="entry name" value="LYASE BETA SUBUNIT, PUTATIVE (AFU_ORTHOLOGUE AFUA_4G13030)-RELATED"/>
    <property type="match status" value="1"/>
</dbReference>
<evidence type="ECO:0000256" key="2">
    <source>
        <dbReference type="ARBA" id="ARBA00022723"/>
    </source>
</evidence>
<dbReference type="InterPro" id="IPR040442">
    <property type="entry name" value="Pyrv_kinase-like_dom_sf"/>
</dbReference>
<name>A0ABW4FAY4_9PSEU</name>
<evidence type="ECO:0000256" key="1">
    <source>
        <dbReference type="ARBA" id="ARBA00001946"/>
    </source>
</evidence>
<keyword evidence="2" id="KW-0479">Metal-binding</keyword>
<proteinExistence type="predicted"/>
<dbReference type="EMBL" id="JBHUCO010000094">
    <property type="protein sequence ID" value="MFD1524638.1"/>
    <property type="molecule type" value="Genomic_DNA"/>
</dbReference>
<evidence type="ECO:0000259" key="4">
    <source>
        <dbReference type="Pfam" id="PF03328"/>
    </source>
</evidence>
<accession>A0ABW4FAY4</accession>